<keyword evidence="4" id="KW-0548">Nucleotidyltransferase</keyword>
<proteinExistence type="inferred from homology"/>
<accession>A0A9P6AIP3</accession>
<keyword evidence="6" id="KW-0547">Nucleotide-binding</keyword>
<dbReference type="InterPro" id="IPR003846">
    <property type="entry name" value="SelO"/>
</dbReference>
<dbReference type="OrthoDB" id="10254721at2759"/>
<dbReference type="GO" id="GO:0005524">
    <property type="term" value="F:ATP binding"/>
    <property type="evidence" value="ECO:0007669"/>
    <property type="project" value="UniProtKB-KW"/>
</dbReference>
<reference evidence="10" key="1">
    <citation type="journal article" date="2020" name="Nat. Commun.">
        <title>Large-scale genome sequencing of mycorrhizal fungi provides insights into the early evolution of symbiotic traits.</title>
        <authorList>
            <person name="Miyauchi S."/>
            <person name="Kiss E."/>
            <person name="Kuo A."/>
            <person name="Drula E."/>
            <person name="Kohler A."/>
            <person name="Sanchez-Garcia M."/>
            <person name="Morin E."/>
            <person name="Andreopoulos B."/>
            <person name="Barry K.W."/>
            <person name="Bonito G."/>
            <person name="Buee M."/>
            <person name="Carver A."/>
            <person name="Chen C."/>
            <person name="Cichocki N."/>
            <person name="Clum A."/>
            <person name="Culley D."/>
            <person name="Crous P.W."/>
            <person name="Fauchery L."/>
            <person name="Girlanda M."/>
            <person name="Hayes R.D."/>
            <person name="Keri Z."/>
            <person name="LaButti K."/>
            <person name="Lipzen A."/>
            <person name="Lombard V."/>
            <person name="Magnuson J."/>
            <person name="Maillard F."/>
            <person name="Murat C."/>
            <person name="Nolan M."/>
            <person name="Ohm R.A."/>
            <person name="Pangilinan J."/>
            <person name="Pereira M.F."/>
            <person name="Perotto S."/>
            <person name="Peter M."/>
            <person name="Pfister S."/>
            <person name="Riley R."/>
            <person name="Sitrit Y."/>
            <person name="Stielow J.B."/>
            <person name="Szollosi G."/>
            <person name="Zifcakova L."/>
            <person name="Stursova M."/>
            <person name="Spatafora J.W."/>
            <person name="Tedersoo L."/>
            <person name="Vaario L.M."/>
            <person name="Yamada A."/>
            <person name="Yan M."/>
            <person name="Wang P."/>
            <person name="Xu J."/>
            <person name="Bruns T."/>
            <person name="Baldrian P."/>
            <person name="Vilgalys R."/>
            <person name="Dunand C."/>
            <person name="Henrissat B."/>
            <person name="Grigoriev I.V."/>
            <person name="Hibbett D."/>
            <person name="Nagy L.G."/>
            <person name="Martin F.M."/>
        </authorList>
    </citation>
    <scope>NUCLEOTIDE SEQUENCE</scope>
    <source>
        <strain evidence="10">UP504</strain>
    </source>
</reference>
<evidence type="ECO:0000256" key="8">
    <source>
        <dbReference type="ARBA" id="ARBA00022842"/>
    </source>
</evidence>
<feature type="non-terminal residue" evidence="10">
    <location>
        <position position="1"/>
    </location>
</feature>
<keyword evidence="8" id="KW-0460">Magnesium</keyword>
<keyword evidence="3" id="KW-0808">Transferase</keyword>
<keyword evidence="11" id="KW-1185">Reference proteome</keyword>
<comment type="similarity">
    <text evidence="2">Belongs to the SELO family.</text>
</comment>
<organism evidence="10 11">
    <name type="scientific">Hydnum rufescens UP504</name>
    <dbReference type="NCBI Taxonomy" id="1448309"/>
    <lineage>
        <taxon>Eukaryota</taxon>
        <taxon>Fungi</taxon>
        <taxon>Dikarya</taxon>
        <taxon>Basidiomycota</taxon>
        <taxon>Agaricomycotina</taxon>
        <taxon>Agaricomycetes</taxon>
        <taxon>Cantharellales</taxon>
        <taxon>Hydnaceae</taxon>
        <taxon>Hydnum</taxon>
    </lineage>
</organism>
<comment type="caution">
    <text evidence="10">The sequence shown here is derived from an EMBL/GenBank/DDBJ whole genome shotgun (WGS) entry which is preliminary data.</text>
</comment>
<evidence type="ECO:0000256" key="7">
    <source>
        <dbReference type="ARBA" id="ARBA00022840"/>
    </source>
</evidence>
<dbReference type="AlphaFoldDB" id="A0A9P6AIP3"/>
<dbReference type="Pfam" id="PF02696">
    <property type="entry name" value="SelO"/>
    <property type="match status" value="1"/>
</dbReference>
<gene>
    <name evidence="10" type="ORF">BS47DRAFT_1305262</name>
</gene>
<sequence>YAPWSLRYSGHHFGTWAGQLGDGRAISNCAPRIRYATRSQLINILMQRRDLIPRILNRLTRYN</sequence>
<evidence type="ECO:0000313" key="11">
    <source>
        <dbReference type="Proteomes" id="UP000886523"/>
    </source>
</evidence>
<evidence type="ECO:0000313" key="10">
    <source>
        <dbReference type="EMBL" id="KAF9506441.1"/>
    </source>
</evidence>
<evidence type="ECO:0000256" key="1">
    <source>
        <dbReference type="ARBA" id="ARBA00001946"/>
    </source>
</evidence>
<comment type="cofactor">
    <cofactor evidence="1">
        <name>Mg(2+)</name>
        <dbReference type="ChEBI" id="CHEBI:18420"/>
    </cofactor>
</comment>
<evidence type="ECO:0000256" key="3">
    <source>
        <dbReference type="ARBA" id="ARBA00022679"/>
    </source>
</evidence>
<keyword evidence="7" id="KW-0067">ATP-binding</keyword>
<evidence type="ECO:0000256" key="6">
    <source>
        <dbReference type="ARBA" id="ARBA00022741"/>
    </source>
</evidence>
<keyword evidence="5" id="KW-0479">Metal-binding</keyword>
<dbReference type="EMBL" id="MU129110">
    <property type="protein sequence ID" value="KAF9506441.1"/>
    <property type="molecule type" value="Genomic_DNA"/>
</dbReference>
<dbReference type="GO" id="GO:0016779">
    <property type="term" value="F:nucleotidyltransferase activity"/>
    <property type="evidence" value="ECO:0007669"/>
    <property type="project" value="UniProtKB-KW"/>
</dbReference>
<evidence type="ECO:0000256" key="9">
    <source>
        <dbReference type="ARBA" id="ARBA00031547"/>
    </source>
</evidence>
<protein>
    <recommendedName>
        <fullName evidence="9">Selenoprotein O</fullName>
    </recommendedName>
</protein>
<dbReference type="Proteomes" id="UP000886523">
    <property type="component" value="Unassembled WGS sequence"/>
</dbReference>
<name>A0A9P6AIP3_9AGAM</name>
<evidence type="ECO:0000256" key="5">
    <source>
        <dbReference type="ARBA" id="ARBA00022723"/>
    </source>
</evidence>
<evidence type="ECO:0000256" key="4">
    <source>
        <dbReference type="ARBA" id="ARBA00022695"/>
    </source>
</evidence>
<evidence type="ECO:0000256" key="2">
    <source>
        <dbReference type="ARBA" id="ARBA00009747"/>
    </source>
</evidence>
<dbReference type="GO" id="GO:0046872">
    <property type="term" value="F:metal ion binding"/>
    <property type="evidence" value="ECO:0007669"/>
    <property type="project" value="UniProtKB-KW"/>
</dbReference>